<proteinExistence type="predicted"/>
<comment type="caution">
    <text evidence="1">The sequence shown here is derived from an EMBL/GenBank/DDBJ whole genome shotgun (WGS) entry which is preliminary data.</text>
</comment>
<accession>A0A9X4R5H9</accession>
<name>A0A9X4R5H9_9BURK</name>
<evidence type="ECO:0000313" key="2">
    <source>
        <dbReference type="Proteomes" id="UP001152766"/>
    </source>
</evidence>
<dbReference type="EMBL" id="SGUG01000016">
    <property type="protein sequence ID" value="MDG0863279.1"/>
    <property type="molecule type" value="Genomic_DNA"/>
</dbReference>
<reference evidence="1" key="1">
    <citation type="submission" date="2019-02" db="EMBL/GenBank/DDBJ databases">
        <title>Draft genome of the type strain Pelomonas aquatica CCUG 52575T.</title>
        <authorList>
            <person name="Gomila M."/>
            <person name="Lalucat J."/>
        </authorList>
    </citation>
    <scope>NUCLEOTIDE SEQUENCE</scope>
    <source>
        <strain evidence="1">CCUG 52575</strain>
    </source>
</reference>
<dbReference type="AlphaFoldDB" id="A0A9X4R5H9"/>
<dbReference type="RefSeq" id="WP_268147778.1">
    <property type="nucleotide sequence ID" value="NZ_JAPPUW010000003.1"/>
</dbReference>
<organism evidence="1 2">
    <name type="scientific">Pelomonas aquatica</name>
    <dbReference type="NCBI Taxonomy" id="431058"/>
    <lineage>
        <taxon>Bacteria</taxon>
        <taxon>Pseudomonadati</taxon>
        <taxon>Pseudomonadota</taxon>
        <taxon>Betaproteobacteria</taxon>
        <taxon>Burkholderiales</taxon>
        <taxon>Sphaerotilaceae</taxon>
        <taxon>Roseateles</taxon>
    </lineage>
</organism>
<evidence type="ECO:0000313" key="1">
    <source>
        <dbReference type="EMBL" id="MDG0863279.1"/>
    </source>
</evidence>
<keyword evidence="2" id="KW-1185">Reference proteome</keyword>
<sequence>MDAALPQPSPDDDQWADFDTLTRQHVQAELARDNKGRYAPADVEWMARRSVEFYAGVFVSIAQKVGAEVHFQNKRKPPDREIELRIRVRLPGSNPVVFENQADFNNWARENRPMLIIFARRANLAEAVPEVKSNLNARTRRSL</sequence>
<protein>
    <submittedName>
        <fullName evidence="1">Uncharacterized protein</fullName>
    </submittedName>
</protein>
<gene>
    <name evidence="1" type="ORF">EXJ73_12470</name>
</gene>
<dbReference type="Proteomes" id="UP001152766">
    <property type="component" value="Unassembled WGS sequence"/>
</dbReference>